<evidence type="ECO:0000256" key="1">
    <source>
        <dbReference type="ARBA" id="ARBA00006227"/>
    </source>
</evidence>
<dbReference type="Pfam" id="PF00572">
    <property type="entry name" value="Ribosomal_L13"/>
    <property type="match status" value="1"/>
</dbReference>
<feature type="domain" description="BZIP" evidence="9">
    <location>
        <begin position="927"/>
        <end position="988"/>
    </location>
</feature>
<protein>
    <recommendedName>
        <fullName evidence="14">BZIP domain-containing protein</fullName>
    </recommendedName>
</protein>
<dbReference type="InterPro" id="IPR046347">
    <property type="entry name" value="bZIP_sf"/>
</dbReference>
<evidence type="ECO:0000313" key="13">
    <source>
        <dbReference type="Proteomes" id="UP000663829"/>
    </source>
</evidence>
<keyword evidence="3" id="KW-0805">Transcription regulation</keyword>
<keyword evidence="6" id="KW-0687">Ribonucleoprotein</keyword>
<dbReference type="SUPFAM" id="SSF47454">
    <property type="entry name" value="A DNA-binding domain in eukaryotic transcription factors"/>
    <property type="match status" value="1"/>
</dbReference>
<dbReference type="Pfam" id="PF21672">
    <property type="entry name" value="COMM_HN"/>
    <property type="match status" value="1"/>
</dbReference>
<dbReference type="Proteomes" id="UP000681722">
    <property type="component" value="Unassembled WGS sequence"/>
</dbReference>
<keyword evidence="2" id="KW-0689">Ribosomal protein</keyword>
<dbReference type="PROSITE" id="PS00036">
    <property type="entry name" value="BZIP_BASIC"/>
    <property type="match status" value="1"/>
</dbReference>
<dbReference type="GO" id="GO:0003700">
    <property type="term" value="F:DNA-binding transcription factor activity"/>
    <property type="evidence" value="ECO:0007669"/>
    <property type="project" value="InterPro"/>
</dbReference>
<dbReference type="GO" id="GO:0003735">
    <property type="term" value="F:structural constituent of ribosome"/>
    <property type="evidence" value="ECO:0007669"/>
    <property type="project" value="InterPro"/>
</dbReference>
<evidence type="ECO:0008006" key="14">
    <source>
        <dbReference type="Google" id="ProtNLM"/>
    </source>
</evidence>
<feature type="compositionally biased region" description="Polar residues" evidence="8">
    <location>
        <begin position="38"/>
        <end position="49"/>
    </location>
</feature>
<dbReference type="GO" id="GO:1990904">
    <property type="term" value="C:ribonucleoprotein complex"/>
    <property type="evidence" value="ECO:0007669"/>
    <property type="project" value="UniProtKB-KW"/>
</dbReference>
<reference evidence="11" key="1">
    <citation type="submission" date="2021-02" db="EMBL/GenBank/DDBJ databases">
        <authorList>
            <person name="Nowell W R."/>
        </authorList>
    </citation>
    <scope>NUCLEOTIDE SEQUENCE</scope>
</reference>
<dbReference type="InterPro" id="IPR001387">
    <property type="entry name" value="Cro/C1-type_HTH"/>
</dbReference>
<dbReference type="GO" id="GO:0006412">
    <property type="term" value="P:translation"/>
    <property type="evidence" value="ECO:0007669"/>
    <property type="project" value="InterPro"/>
</dbReference>
<dbReference type="EMBL" id="CAJOBC010000638">
    <property type="protein sequence ID" value="CAF3609991.1"/>
    <property type="molecule type" value="Genomic_DNA"/>
</dbReference>
<dbReference type="Gene3D" id="3.90.1180.10">
    <property type="entry name" value="Ribosomal protein L13"/>
    <property type="match status" value="1"/>
</dbReference>
<dbReference type="PROSITE" id="PS50217">
    <property type="entry name" value="BZIP"/>
    <property type="match status" value="1"/>
</dbReference>
<gene>
    <name evidence="11" type="ORF">GPM918_LOCUS4666</name>
    <name evidence="12" type="ORF">SRO942_LOCUS4667</name>
</gene>
<evidence type="ECO:0000256" key="8">
    <source>
        <dbReference type="SAM" id="MobiDB-lite"/>
    </source>
</evidence>
<dbReference type="GO" id="GO:0005840">
    <property type="term" value="C:ribosome"/>
    <property type="evidence" value="ECO:0007669"/>
    <property type="project" value="UniProtKB-KW"/>
</dbReference>
<dbReference type="InterPro" id="IPR005822">
    <property type="entry name" value="Ribosomal_uL13"/>
</dbReference>
<dbReference type="InterPro" id="IPR008917">
    <property type="entry name" value="TF_DNA-bd_sf"/>
</dbReference>
<evidence type="ECO:0000313" key="11">
    <source>
        <dbReference type="EMBL" id="CAF0823377.1"/>
    </source>
</evidence>
<evidence type="ECO:0000313" key="12">
    <source>
        <dbReference type="EMBL" id="CAF3609991.1"/>
    </source>
</evidence>
<accession>A0A813UH88</accession>
<dbReference type="OrthoDB" id="274622at2759"/>
<evidence type="ECO:0000256" key="5">
    <source>
        <dbReference type="ARBA" id="ARBA00023163"/>
    </source>
</evidence>
<dbReference type="Pfam" id="PF03131">
    <property type="entry name" value="bZIP_Maf"/>
    <property type="match status" value="1"/>
</dbReference>
<dbReference type="InterPro" id="IPR017920">
    <property type="entry name" value="COMM"/>
</dbReference>
<comment type="similarity">
    <text evidence="1">Belongs to the universal ribosomal protein uL13 family.</text>
</comment>
<dbReference type="PANTHER" id="PTHR12333">
    <property type="entry name" value="COMM DOMAIN CONTAINING PROTEIN 10"/>
    <property type="match status" value="1"/>
</dbReference>
<dbReference type="AlphaFoldDB" id="A0A813UH88"/>
<dbReference type="GO" id="GO:0003677">
    <property type="term" value="F:DNA binding"/>
    <property type="evidence" value="ECO:0007669"/>
    <property type="project" value="UniProtKB-KW"/>
</dbReference>
<keyword evidence="5" id="KW-0804">Transcription</keyword>
<organism evidence="11 13">
    <name type="scientific">Didymodactylos carnosus</name>
    <dbReference type="NCBI Taxonomy" id="1234261"/>
    <lineage>
        <taxon>Eukaryota</taxon>
        <taxon>Metazoa</taxon>
        <taxon>Spiralia</taxon>
        <taxon>Gnathifera</taxon>
        <taxon>Rotifera</taxon>
        <taxon>Eurotatoria</taxon>
        <taxon>Bdelloidea</taxon>
        <taxon>Philodinida</taxon>
        <taxon>Philodinidae</taxon>
        <taxon>Didymodactylos</taxon>
    </lineage>
</organism>
<dbReference type="PANTHER" id="PTHR12333:SF0">
    <property type="entry name" value="COMM DOMAIN-CONTAINING PROTEIN 10"/>
    <property type="match status" value="1"/>
</dbReference>
<name>A0A813UH88_9BILA</name>
<keyword evidence="4" id="KW-0238">DNA-binding</keyword>
<proteinExistence type="inferred from homology"/>
<comment type="caution">
    <text evidence="11">The sequence shown here is derived from an EMBL/GenBank/DDBJ whole genome shotgun (WGS) entry which is preliminary data.</text>
</comment>
<dbReference type="CDD" id="cd00392">
    <property type="entry name" value="Ribosomal_L13"/>
    <property type="match status" value="1"/>
</dbReference>
<keyword evidence="7" id="KW-0175">Coiled coil</keyword>
<dbReference type="Pfam" id="PF07258">
    <property type="entry name" value="COMM_domain"/>
    <property type="match status" value="1"/>
</dbReference>
<feature type="coiled-coil region" evidence="7">
    <location>
        <begin position="943"/>
        <end position="977"/>
    </location>
</feature>
<evidence type="ECO:0000259" key="9">
    <source>
        <dbReference type="PROSITE" id="PS50217"/>
    </source>
</evidence>
<dbReference type="PROSITE" id="PS50943">
    <property type="entry name" value="HTH_CROC1"/>
    <property type="match status" value="1"/>
</dbReference>
<evidence type="ECO:0000259" key="10">
    <source>
        <dbReference type="PROSITE" id="PS50943"/>
    </source>
</evidence>
<evidence type="ECO:0000256" key="7">
    <source>
        <dbReference type="SAM" id="Coils"/>
    </source>
</evidence>
<dbReference type="InterPro" id="IPR004826">
    <property type="entry name" value="bZIP_Maf"/>
</dbReference>
<evidence type="ECO:0000256" key="3">
    <source>
        <dbReference type="ARBA" id="ARBA00023015"/>
    </source>
</evidence>
<dbReference type="Gene3D" id="1.10.880.10">
    <property type="entry name" value="Transcription factor, Skn-1-like, DNA-binding domain"/>
    <property type="match status" value="1"/>
</dbReference>
<evidence type="ECO:0000256" key="4">
    <source>
        <dbReference type="ARBA" id="ARBA00023125"/>
    </source>
</evidence>
<dbReference type="Proteomes" id="UP000663829">
    <property type="component" value="Unassembled WGS sequence"/>
</dbReference>
<dbReference type="SMART" id="SM00338">
    <property type="entry name" value="BRLZ"/>
    <property type="match status" value="1"/>
</dbReference>
<feature type="domain" description="HTH cro/C1-type" evidence="10">
    <location>
        <begin position="152"/>
        <end position="176"/>
    </location>
</feature>
<dbReference type="SUPFAM" id="SSF52161">
    <property type="entry name" value="Ribosomal protein L13"/>
    <property type="match status" value="1"/>
</dbReference>
<dbReference type="InterPro" id="IPR036899">
    <property type="entry name" value="Ribosomal_uL13_sf"/>
</dbReference>
<dbReference type="InterPro" id="IPR037361">
    <property type="entry name" value="COMMD10"/>
</dbReference>
<dbReference type="InterPro" id="IPR004827">
    <property type="entry name" value="bZIP"/>
</dbReference>
<evidence type="ECO:0000256" key="6">
    <source>
        <dbReference type="ARBA" id="ARBA00023274"/>
    </source>
</evidence>
<evidence type="ECO:0000256" key="2">
    <source>
        <dbReference type="ARBA" id="ARBA00022980"/>
    </source>
</evidence>
<sequence length="1006" mass="117472">MRQIFFQEKIIVPDSNPQLVAVMSRNVYGQEQEERNLTTRLPSPVQKSEQMLKDRSETSISSPFAAATSISHHMELRAYKCRLIQHVSGYKIDRKIELKLCEDYFPGKMANENSSIFDGSAKMKKSIEQMNLMDDSKFSKLLNRVVEKTGSRNETIFSMDELSKLENVLELSIDDLKNLTETIEYIFLQAAYYMAKSNVLEDDLKKQNLNAAKIKIFSDQWSKSAKDIVDRLKNARVSKHFLSDLRWTIDVGISQMSKSKVKEPLAVYEFQLMNEETQKIDKLQTEFTKEELYAFFEKQLGTFSRLWYLYDAKWQDPNISGETIARIIRGEHKPIYYPTEEVGDCVVAINTRHVSLKNDSWRTEAFHHRRDYARTKYDIPLFKLHEIDPTKIVHLCVKNCIPMDGARRFEMARLFTFPDADIPVNFMRNVCDQIRGSRVIPRRLDELKADDIKNFPYLFKWPKELVLDDLDRDKFVRIVPPEELPKQEVRTGLKGSRNHYWFYIKTAEHEEVFYILSERLFSDQHLNWNTLDYEDLGIRPFQWDKDLDDNIKTTTSIFNNNEKEEYTYDLTIGLAEFSTFKKNDENSPSEDEECERDPETGEKIFIGHSEDVVSDDEGHSPTNTAKWIEDYLLNIETNFSSTSHQLLPTSSKDNNQEDELPFPLLSSNDNNDIKWFSDLLNDQDIYDPELVSNSATTMDSYMFGLPNMIPLSPTSSFRLTNTTYNPHRITTTTNDHEPLVYNYDNKRISIMESVDDDHLLTNDSLDLTNLSSIGSGILSEQLNSIDNMDSPMLSTSVKNSHLSLSIDYDTELSSNDYTRQFHSLDHDSTTNDSEMTLDESSNDHQHIETKTEPFDEIPVLSTQESIDRRMLHVFRTSTRSKRQRDEETLRRYNIQMSLDEITQLSTENYNKKVTEMIFTNEQLHIIKDIRRRGKNKVAAQNCRKRKAVNVESLLEEVDELKRVKMLLEEKRKSLEEQITYTKIEYENLHKLYLPSKKMPPLAILVK</sequence>
<dbReference type="EMBL" id="CAJNOQ010000638">
    <property type="protein sequence ID" value="CAF0823377.1"/>
    <property type="molecule type" value="Genomic_DNA"/>
</dbReference>
<dbReference type="SUPFAM" id="SSF57959">
    <property type="entry name" value="Leucine zipper domain"/>
    <property type="match status" value="1"/>
</dbReference>
<feature type="region of interest" description="Disordered" evidence="8">
    <location>
        <begin position="33"/>
        <end position="57"/>
    </location>
</feature>
<keyword evidence="13" id="KW-1185">Reference proteome</keyword>